<feature type="region of interest" description="Disordered" evidence="1">
    <location>
        <begin position="36"/>
        <end position="65"/>
    </location>
</feature>
<reference evidence="3 4" key="1">
    <citation type="submission" date="2021-01" db="EMBL/GenBank/DDBJ databases">
        <title>Whole genome shotgun sequence of Verrucosispora gifhornensis NBRC 16317.</title>
        <authorList>
            <person name="Komaki H."/>
            <person name="Tamura T."/>
        </authorList>
    </citation>
    <scope>NUCLEOTIDE SEQUENCE [LARGE SCALE GENOMIC DNA]</scope>
    <source>
        <strain evidence="3 4">NBRC 16317</strain>
    </source>
</reference>
<gene>
    <name evidence="3" type="ORF">Vgi01_19280</name>
</gene>
<proteinExistence type="predicted"/>
<evidence type="ECO:0000256" key="1">
    <source>
        <dbReference type="SAM" id="MobiDB-lite"/>
    </source>
</evidence>
<protein>
    <recommendedName>
        <fullName evidence="2">Peptidoglycan binding-like domain-containing protein</fullName>
    </recommendedName>
</protein>
<organism evidence="3 4">
    <name type="scientific">Micromonospora gifhornensis</name>
    <dbReference type="NCBI Taxonomy" id="84594"/>
    <lineage>
        <taxon>Bacteria</taxon>
        <taxon>Bacillati</taxon>
        <taxon>Actinomycetota</taxon>
        <taxon>Actinomycetes</taxon>
        <taxon>Micromonosporales</taxon>
        <taxon>Micromonosporaceae</taxon>
        <taxon>Micromonospora</taxon>
    </lineage>
</organism>
<sequence>MHWECKIPLTRLSPARSRSPGTVVPGAWVCGPHRLASRSRQEEPVESARHEPVAGTLLEDEDPESHVGEAVDFDLFDHEDQAEPEPAAEDPAGLRAAYHLAPTLKVLRDEVDRRWPKRDRTSDGWIGDAAHQGTRSDHNPDADNGSVNALDIDRDGIDPMLVVRRCIVHPSTQYVIFDRTIWSRTRNFAAARYTGSNPHDRHLHVSVSHDRALEASTRSWGIADAVVPKLGDRVLRRGSTGSDVRELQTLAGRLGGDLVVDGDFGPRTESWVRDFQKAQRLTVDGVVGAQTLAALRAATAPAPPSAGRQPGSRTVRRGSTGEDVAFVQRFVGERRCGPATGSFDAKTESGVRWYQGMRGITVDGVVGPVTWRQMGVRVTY</sequence>
<dbReference type="EMBL" id="BOPA01000014">
    <property type="protein sequence ID" value="GIJ15244.1"/>
    <property type="molecule type" value="Genomic_DNA"/>
</dbReference>
<evidence type="ECO:0000313" key="3">
    <source>
        <dbReference type="EMBL" id="GIJ15244.1"/>
    </source>
</evidence>
<dbReference type="SUPFAM" id="SSF47090">
    <property type="entry name" value="PGBD-like"/>
    <property type="match status" value="2"/>
</dbReference>
<keyword evidence="4" id="KW-1185">Reference proteome</keyword>
<feature type="domain" description="Peptidoglycan binding-like" evidence="2">
    <location>
        <begin position="240"/>
        <end position="295"/>
    </location>
</feature>
<dbReference type="InterPro" id="IPR002477">
    <property type="entry name" value="Peptidoglycan-bd-like"/>
</dbReference>
<feature type="compositionally biased region" description="Low complexity" evidence="1">
    <location>
        <begin position="299"/>
        <end position="308"/>
    </location>
</feature>
<dbReference type="InterPro" id="IPR036365">
    <property type="entry name" value="PGBD-like_sf"/>
</dbReference>
<dbReference type="Proteomes" id="UP000647860">
    <property type="component" value="Unassembled WGS sequence"/>
</dbReference>
<feature type="region of interest" description="Disordered" evidence="1">
    <location>
        <begin position="299"/>
        <end position="319"/>
    </location>
</feature>
<feature type="region of interest" description="Disordered" evidence="1">
    <location>
        <begin position="117"/>
        <end position="147"/>
    </location>
</feature>
<accession>A0ABQ4IBH0</accession>
<feature type="domain" description="Peptidoglycan binding-like" evidence="2">
    <location>
        <begin position="337"/>
        <end position="374"/>
    </location>
</feature>
<dbReference type="InterPro" id="IPR036366">
    <property type="entry name" value="PGBDSf"/>
</dbReference>
<evidence type="ECO:0000259" key="2">
    <source>
        <dbReference type="Pfam" id="PF01471"/>
    </source>
</evidence>
<dbReference type="Gene3D" id="1.10.101.10">
    <property type="entry name" value="PGBD-like superfamily/PGBD"/>
    <property type="match status" value="2"/>
</dbReference>
<comment type="caution">
    <text evidence="3">The sequence shown here is derived from an EMBL/GenBank/DDBJ whole genome shotgun (WGS) entry which is preliminary data.</text>
</comment>
<evidence type="ECO:0000313" key="4">
    <source>
        <dbReference type="Proteomes" id="UP000647860"/>
    </source>
</evidence>
<feature type="compositionally biased region" description="Basic and acidic residues" evidence="1">
    <location>
        <begin position="39"/>
        <end position="52"/>
    </location>
</feature>
<dbReference type="Pfam" id="PF01471">
    <property type="entry name" value="PG_binding_1"/>
    <property type="match status" value="2"/>
</dbReference>
<name>A0ABQ4IBH0_9ACTN</name>